<evidence type="ECO:0000313" key="1">
    <source>
        <dbReference type="EMBL" id="RMZ72507.1"/>
    </source>
</evidence>
<organism evidence="1 2">
    <name type="scientific">Pyrenophora seminiperda CCB06</name>
    <dbReference type="NCBI Taxonomy" id="1302712"/>
    <lineage>
        <taxon>Eukaryota</taxon>
        <taxon>Fungi</taxon>
        <taxon>Dikarya</taxon>
        <taxon>Ascomycota</taxon>
        <taxon>Pezizomycotina</taxon>
        <taxon>Dothideomycetes</taxon>
        <taxon>Pleosporomycetidae</taxon>
        <taxon>Pleosporales</taxon>
        <taxon>Pleosporineae</taxon>
        <taxon>Pleosporaceae</taxon>
        <taxon>Pyrenophora</taxon>
    </lineage>
</organism>
<dbReference type="AlphaFoldDB" id="A0A3M7MDE8"/>
<sequence>MLLQQLLHELQVVNLGITLLVDFEVLTVLKPLLKVLVLREVEPFLRLDEKLAGLSTVSLKLNAVNVGVRSFPVPDIEHEHRPIARCSASIVVARVHEVADTALPTAFDASEGVAVGKKRSIGEGEARMVP</sequence>
<name>A0A3M7MDE8_9PLEO</name>
<evidence type="ECO:0000313" key="2">
    <source>
        <dbReference type="Proteomes" id="UP000265663"/>
    </source>
</evidence>
<dbReference type="Proteomes" id="UP000265663">
    <property type="component" value="Unassembled WGS sequence"/>
</dbReference>
<proteinExistence type="predicted"/>
<accession>A0A3M7MDE8</accession>
<keyword evidence="2" id="KW-1185">Reference proteome</keyword>
<dbReference type="EMBL" id="KE747833">
    <property type="protein sequence ID" value="RMZ72507.1"/>
    <property type="molecule type" value="Genomic_DNA"/>
</dbReference>
<gene>
    <name evidence="1" type="ORF">GMOD_00007503</name>
</gene>
<reference evidence="1 2" key="1">
    <citation type="journal article" date="2014" name="PLoS ONE">
        <title>De novo Genome Assembly of the Fungal Plant Pathogen Pyrenophora semeniperda.</title>
        <authorList>
            <person name="Soliai M.M."/>
            <person name="Meyer S.E."/>
            <person name="Udall J.A."/>
            <person name="Elzinga D.E."/>
            <person name="Hermansen R.A."/>
            <person name="Bodily P.M."/>
            <person name="Hart A.A."/>
            <person name="Coleman C.E."/>
        </authorList>
    </citation>
    <scope>NUCLEOTIDE SEQUENCE [LARGE SCALE GENOMIC DNA]</scope>
    <source>
        <strain evidence="1 2">CCB06</strain>
        <tissue evidence="1">Mycelium</tissue>
    </source>
</reference>
<protein>
    <submittedName>
        <fullName evidence="1">Uncharacterized protein</fullName>
    </submittedName>
</protein>